<dbReference type="InterPro" id="IPR032466">
    <property type="entry name" value="Metal_Hydrolase"/>
</dbReference>
<dbReference type="RefSeq" id="WP_378305021.1">
    <property type="nucleotide sequence ID" value="NZ_JBHUKS010000011.1"/>
</dbReference>
<dbReference type="InterPro" id="IPR006680">
    <property type="entry name" value="Amidohydro-rel"/>
</dbReference>
<gene>
    <name evidence="2" type="ORF">ACFSVL_16485</name>
</gene>
<keyword evidence="3" id="KW-1185">Reference proteome</keyword>
<name>A0ABW5H6S9_9PSEU</name>
<protein>
    <submittedName>
        <fullName evidence="2">Amidohydrolase family protein</fullName>
    </submittedName>
</protein>
<dbReference type="Gene3D" id="3.20.20.140">
    <property type="entry name" value="Metal-dependent hydrolases"/>
    <property type="match status" value="1"/>
</dbReference>
<dbReference type="EMBL" id="JBHUKS010000011">
    <property type="protein sequence ID" value="MFD2468988.1"/>
    <property type="molecule type" value="Genomic_DNA"/>
</dbReference>
<proteinExistence type="predicted"/>
<dbReference type="Pfam" id="PF04909">
    <property type="entry name" value="Amidohydro_2"/>
    <property type="match status" value="1"/>
</dbReference>
<comment type="caution">
    <text evidence="2">The sequence shown here is derived from an EMBL/GenBank/DDBJ whole genome shotgun (WGS) entry which is preliminary data.</text>
</comment>
<evidence type="ECO:0000313" key="2">
    <source>
        <dbReference type="EMBL" id="MFD2468988.1"/>
    </source>
</evidence>
<dbReference type="SUPFAM" id="SSF51556">
    <property type="entry name" value="Metallo-dependent hydrolases"/>
    <property type="match status" value="1"/>
</dbReference>
<sequence>MFHRAHFEFIRDTVGLDRLIRSVDYPYLTLDGTRSFLDGLSLDSEEKHKITHGNAEKLFRL</sequence>
<organism evidence="2 3">
    <name type="scientific">Amycolatopsis silviterrae</name>
    <dbReference type="NCBI Taxonomy" id="1656914"/>
    <lineage>
        <taxon>Bacteria</taxon>
        <taxon>Bacillati</taxon>
        <taxon>Actinomycetota</taxon>
        <taxon>Actinomycetes</taxon>
        <taxon>Pseudonocardiales</taxon>
        <taxon>Pseudonocardiaceae</taxon>
        <taxon>Amycolatopsis</taxon>
    </lineage>
</organism>
<evidence type="ECO:0000259" key="1">
    <source>
        <dbReference type="Pfam" id="PF04909"/>
    </source>
</evidence>
<dbReference type="Proteomes" id="UP001597483">
    <property type="component" value="Unassembled WGS sequence"/>
</dbReference>
<accession>A0ABW5H6S9</accession>
<feature type="domain" description="Amidohydrolase-related" evidence="1">
    <location>
        <begin position="2"/>
        <end position="61"/>
    </location>
</feature>
<evidence type="ECO:0000313" key="3">
    <source>
        <dbReference type="Proteomes" id="UP001597483"/>
    </source>
</evidence>
<reference evidence="3" key="1">
    <citation type="journal article" date="2019" name="Int. J. Syst. Evol. Microbiol.">
        <title>The Global Catalogue of Microorganisms (GCM) 10K type strain sequencing project: providing services to taxonomists for standard genome sequencing and annotation.</title>
        <authorList>
            <consortium name="The Broad Institute Genomics Platform"/>
            <consortium name="The Broad Institute Genome Sequencing Center for Infectious Disease"/>
            <person name="Wu L."/>
            <person name="Ma J."/>
        </authorList>
    </citation>
    <scope>NUCLEOTIDE SEQUENCE [LARGE SCALE GENOMIC DNA]</scope>
    <source>
        <strain evidence="3">CGMCC 4.7641</strain>
    </source>
</reference>